<name>A0ABP5BWI4_9MICO</name>
<dbReference type="PROSITE" id="PS51257">
    <property type="entry name" value="PROKAR_LIPOPROTEIN"/>
    <property type="match status" value="1"/>
</dbReference>
<proteinExistence type="predicted"/>
<accession>A0ABP5BWI4</accession>
<evidence type="ECO:0008006" key="3">
    <source>
        <dbReference type="Google" id="ProtNLM"/>
    </source>
</evidence>
<protein>
    <recommendedName>
        <fullName evidence="3">Peptidoglycan-binding protein</fullName>
    </recommendedName>
</protein>
<sequence>MSKAGWPVLSVLVIGAAALGACIAFLVLPVPKPAAVGSPAMLGTIEVVNRGFTDERPVTLHAFPAEPTILTSPASGRITATTCRKDSTITSGSAPFSVNGRAIVALKTAVPLWRELAVGDSGSDVRALQEELQRLGFSVAADGTLGNTGIGAVNTLRGAPEDDTSSLLAADVLWIPDVTNQVLECSGELGRFVAAGDPLATLRSGDGSAAVVDSPSNLIPGPRALRIGEVSAPVSDDGRVTDEKLLRAISEAAGAVDPDASGARAVVAASLLLEPVTVGVVPASALVAIEGDRACVVGPDGPAQVRLVSSQLGETYVLPSLHGELPARVEIQPDQTTTCG</sequence>
<keyword evidence="2" id="KW-1185">Reference proteome</keyword>
<dbReference type="EMBL" id="BAAAMK010000002">
    <property type="protein sequence ID" value="GAA1953846.1"/>
    <property type="molecule type" value="Genomic_DNA"/>
</dbReference>
<dbReference type="Proteomes" id="UP001499954">
    <property type="component" value="Unassembled WGS sequence"/>
</dbReference>
<evidence type="ECO:0000313" key="2">
    <source>
        <dbReference type="Proteomes" id="UP001499954"/>
    </source>
</evidence>
<gene>
    <name evidence="1" type="ORF">GCM10009717_19700</name>
</gene>
<evidence type="ECO:0000313" key="1">
    <source>
        <dbReference type="EMBL" id="GAA1953846.1"/>
    </source>
</evidence>
<organism evidence="1 2">
    <name type="scientific">Agromyces allii</name>
    <dbReference type="NCBI Taxonomy" id="393607"/>
    <lineage>
        <taxon>Bacteria</taxon>
        <taxon>Bacillati</taxon>
        <taxon>Actinomycetota</taxon>
        <taxon>Actinomycetes</taxon>
        <taxon>Micrococcales</taxon>
        <taxon>Microbacteriaceae</taxon>
        <taxon>Agromyces</taxon>
    </lineage>
</organism>
<reference evidence="2" key="1">
    <citation type="journal article" date="2019" name="Int. J. Syst. Evol. Microbiol.">
        <title>The Global Catalogue of Microorganisms (GCM) 10K type strain sequencing project: providing services to taxonomists for standard genome sequencing and annotation.</title>
        <authorList>
            <consortium name="The Broad Institute Genomics Platform"/>
            <consortium name="The Broad Institute Genome Sequencing Center for Infectious Disease"/>
            <person name="Wu L."/>
            <person name="Ma J."/>
        </authorList>
    </citation>
    <scope>NUCLEOTIDE SEQUENCE [LARGE SCALE GENOMIC DNA]</scope>
    <source>
        <strain evidence="2">JCM 13584</strain>
    </source>
</reference>
<comment type="caution">
    <text evidence="1">The sequence shown here is derived from an EMBL/GenBank/DDBJ whole genome shotgun (WGS) entry which is preliminary data.</text>
</comment>